<dbReference type="EMBL" id="JAPDFL010000001">
    <property type="protein sequence ID" value="MCW1931016.1"/>
    <property type="molecule type" value="Genomic_DNA"/>
</dbReference>
<comment type="caution">
    <text evidence="1">The sequence shown here is derived from an EMBL/GenBank/DDBJ whole genome shotgun (WGS) entry which is preliminary data.</text>
</comment>
<dbReference type="Proteomes" id="UP001208938">
    <property type="component" value="Unassembled WGS sequence"/>
</dbReference>
<keyword evidence="2" id="KW-1185">Reference proteome</keyword>
<dbReference type="SUPFAM" id="SSF54427">
    <property type="entry name" value="NTF2-like"/>
    <property type="match status" value="1"/>
</dbReference>
<reference evidence="1 2" key="1">
    <citation type="submission" date="2022-10" db="EMBL/GenBank/DDBJ databases">
        <title>Pararhodobacter sp. nov., isolated from marine algae.</title>
        <authorList>
            <person name="Choi B.J."/>
            <person name="Kim J.M."/>
            <person name="Lee J.K."/>
            <person name="Choi D.G."/>
            <person name="Jeon C.O."/>
        </authorList>
    </citation>
    <scope>NUCLEOTIDE SEQUENCE [LARGE SCALE GENOMIC DNA]</scope>
    <source>
        <strain evidence="1 2">ZQ420</strain>
    </source>
</reference>
<evidence type="ECO:0000313" key="2">
    <source>
        <dbReference type="Proteomes" id="UP001208938"/>
    </source>
</evidence>
<evidence type="ECO:0008006" key="3">
    <source>
        <dbReference type="Google" id="ProtNLM"/>
    </source>
</evidence>
<organism evidence="1 2">
    <name type="scientific">Pararhodobacter zhoushanensis</name>
    <dbReference type="NCBI Taxonomy" id="2479545"/>
    <lineage>
        <taxon>Bacteria</taxon>
        <taxon>Pseudomonadati</taxon>
        <taxon>Pseudomonadota</taxon>
        <taxon>Alphaproteobacteria</taxon>
        <taxon>Rhodobacterales</taxon>
        <taxon>Paracoccaceae</taxon>
        <taxon>Pararhodobacter</taxon>
    </lineage>
</organism>
<accession>A0ABT3GU01</accession>
<protein>
    <recommendedName>
        <fullName evidence="3">DUF4440 domain-containing protein</fullName>
    </recommendedName>
</protein>
<proteinExistence type="predicted"/>
<dbReference type="InterPro" id="IPR032710">
    <property type="entry name" value="NTF2-like_dom_sf"/>
</dbReference>
<name>A0ABT3GU01_9RHOB</name>
<dbReference type="RefSeq" id="WP_264504173.1">
    <property type="nucleotide sequence ID" value="NZ_JAPDFL010000001.1"/>
</dbReference>
<gene>
    <name evidence="1" type="ORF">OKW52_01695</name>
</gene>
<evidence type="ECO:0000313" key="1">
    <source>
        <dbReference type="EMBL" id="MCW1931016.1"/>
    </source>
</evidence>
<sequence length="119" mass="13627">MTLSRHHEPDLWEMEEHFWTAGLDAARGTSATGAVMILPYAPGILQGQTIWQHLKDQPLWRSITMTEKTYSRQKDVAVLAYRASAEREDAPIYEALCVSTYLRDDGRWVRLSHQETPVA</sequence>